<proteinExistence type="predicted"/>
<dbReference type="AlphaFoldDB" id="A0A0G0EDW6"/>
<dbReference type="EMBL" id="LBQC01000004">
    <property type="protein sequence ID" value="KKP73455.1"/>
    <property type="molecule type" value="Genomic_DNA"/>
</dbReference>
<gene>
    <name evidence="1" type="ORF">UR68_C0004G0008</name>
</gene>
<reference evidence="1 2" key="1">
    <citation type="journal article" date="2015" name="Nature">
        <title>rRNA introns, odd ribosomes, and small enigmatic genomes across a large radiation of phyla.</title>
        <authorList>
            <person name="Brown C.T."/>
            <person name="Hug L.A."/>
            <person name="Thomas B.C."/>
            <person name="Sharon I."/>
            <person name="Castelle C.J."/>
            <person name="Singh A."/>
            <person name="Wilkins M.J."/>
            <person name="Williams K.H."/>
            <person name="Banfield J.F."/>
        </authorList>
    </citation>
    <scope>NUCLEOTIDE SEQUENCE [LARGE SCALE GENOMIC DNA]</scope>
</reference>
<sequence length="58" mass="6758">MISEVIDGGDRWTAIRQNTPEYEAIDTTTLTQKSRILFGKHHHWGKMTYMKGKHCPLK</sequence>
<name>A0A0G0EDW6_9BACT</name>
<protein>
    <submittedName>
        <fullName evidence="1">Uncharacterized protein</fullName>
    </submittedName>
</protein>
<comment type="caution">
    <text evidence="1">The sequence shown here is derived from an EMBL/GenBank/DDBJ whole genome shotgun (WGS) entry which is preliminary data.</text>
</comment>
<evidence type="ECO:0000313" key="2">
    <source>
        <dbReference type="Proteomes" id="UP000034457"/>
    </source>
</evidence>
<evidence type="ECO:0000313" key="1">
    <source>
        <dbReference type="EMBL" id="KKP73455.1"/>
    </source>
</evidence>
<organism evidence="1 2">
    <name type="scientific">Candidatus Roizmanbacteria bacterium GW2011_GWA2_35_19</name>
    <dbReference type="NCBI Taxonomy" id="1618478"/>
    <lineage>
        <taxon>Bacteria</taxon>
        <taxon>Candidatus Roizmaniibacteriota</taxon>
    </lineage>
</organism>
<dbReference type="Proteomes" id="UP000034457">
    <property type="component" value="Unassembled WGS sequence"/>
</dbReference>
<dbReference type="STRING" id="1618478.UR68_C0004G0008"/>
<accession>A0A0G0EDW6</accession>